<dbReference type="PROSITE" id="PS51257">
    <property type="entry name" value="PROKAR_LIPOPROTEIN"/>
    <property type="match status" value="1"/>
</dbReference>
<dbReference type="AlphaFoldDB" id="A0A3A1YLI2"/>
<protein>
    <recommendedName>
        <fullName evidence="4">Lipoprotein</fullName>
    </recommendedName>
</protein>
<name>A0A3A1YLI2_9GAMM</name>
<feature type="signal peptide" evidence="1">
    <location>
        <begin position="1"/>
        <end position="28"/>
    </location>
</feature>
<proteinExistence type="predicted"/>
<evidence type="ECO:0000256" key="1">
    <source>
        <dbReference type="SAM" id="SignalP"/>
    </source>
</evidence>
<evidence type="ECO:0000313" key="3">
    <source>
        <dbReference type="Proteomes" id="UP000265964"/>
    </source>
</evidence>
<evidence type="ECO:0008006" key="4">
    <source>
        <dbReference type="Google" id="ProtNLM"/>
    </source>
</evidence>
<gene>
    <name evidence="2" type="ORF">CKF59_01390</name>
</gene>
<evidence type="ECO:0000313" key="2">
    <source>
        <dbReference type="EMBL" id="RIY37860.1"/>
    </source>
</evidence>
<sequence>MFNQKSCYKLTFCTLSALLLTACGSTTSQKPVPPPPQASSPEEALAYIASKFDNQGLAYRTYIDRIKNLAQQLKQENNSYYSGDVIKYVADITINTFPPVIHNGKYYTNAYDLANLANNCLIYGKAVGEGKLNHYGYLFPCGDFVRALGTLGSTINEIYSTILAYDYEYRPIYDNIPARNYLFSKVFTTPRGSVRDFYNHQINQYSYPTYLTYSPTLEDVSPDKMSDDLFIRLQEIWRYFGVEVYKYRQ</sequence>
<keyword evidence="1" id="KW-0732">Signal</keyword>
<dbReference type="RefSeq" id="WP_119534196.1">
    <property type="nucleotide sequence ID" value="NZ_NRJF01000033.1"/>
</dbReference>
<dbReference type="EMBL" id="NRJF01000033">
    <property type="protein sequence ID" value="RIY37860.1"/>
    <property type="molecule type" value="Genomic_DNA"/>
</dbReference>
<organism evidence="2 3">
    <name type="scientific">Psittacicella gerlachiana</name>
    <dbReference type="NCBI Taxonomy" id="2028574"/>
    <lineage>
        <taxon>Bacteria</taxon>
        <taxon>Pseudomonadati</taxon>
        <taxon>Pseudomonadota</taxon>
        <taxon>Gammaproteobacteria</taxon>
        <taxon>Pasteurellales</taxon>
        <taxon>Psittacicellaceae</taxon>
        <taxon>Psittacicella</taxon>
    </lineage>
</organism>
<reference evidence="2 3" key="1">
    <citation type="submission" date="2017-08" db="EMBL/GenBank/DDBJ databases">
        <title>Reclassification of Bisgaard taxon 37 and 44.</title>
        <authorList>
            <person name="Christensen H."/>
        </authorList>
    </citation>
    <scope>NUCLEOTIDE SEQUENCE [LARGE SCALE GENOMIC DNA]</scope>
    <source>
        <strain evidence="2 3">EEAB3T1</strain>
    </source>
</reference>
<feature type="chain" id="PRO_5017287138" description="Lipoprotein" evidence="1">
    <location>
        <begin position="29"/>
        <end position="249"/>
    </location>
</feature>
<accession>A0A3A1YLI2</accession>
<comment type="caution">
    <text evidence="2">The sequence shown here is derived from an EMBL/GenBank/DDBJ whole genome shotgun (WGS) entry which is preliminary data.</text>
</comment>
<keyword evidence="3" id="KW-1185">Reference proteome</keyword>
<dbReference type="Proteomes" id="UP000265964">
    <property type="component" value="Unassembled WGS sequence"/>
</dbReference>